<gene>
    <name evidence="12" type="ORF">SAMN04487931_10591</name>
</gene>
<dbReference type="InterPro" id="IPR003557">
    <property type="entry name" value="Cyt_c_biogenesis_CcmC"/>
</dbReference>
<evidence type="ECO:0000256" key="1">
    <source>
        <dbReference type="ARBA" id="ARBA00002442"/>
    </source>
</evidence>
<feature type="transmembrane region" description="Helical" evidence="10">
    <location>
        <begin position="135"/>
        <end position="161"/>
    </location>
</feature>
<proteinExistence type="inferred from homology"/>
<protein>
    <recommendedName>
        <fullName evidence="4">Heme exporter protein C</fullName>
    </recommendedName>
</protein>
<evidence type="ECO:0000259" key="11">
    <source>
        <dbReference type="Pfam" id="PF01578"/>
    </source>
</evidence>
<evidence type="ECO:0000256" key="2">
    <source>
        <dbReference type="ARBA" id="ARBA00004141"/>
    </source>
</evidence>
<evidence type="ECO:0000256" key="6">
    <source>
        <dbReference type="ARBA" id="ARBA00022748"/>
    </source>
</evidence>
<keyword evidence="8" id="KW-0793">Thylakoid</keyword>
<dbReference type="EMBL" id="FNLL01000005">
    <property type="protein sequence ID" value="SDU16541.1"/>
    <property type="molecule type" value="Genomic_DNA"/>
</dbReference>
<dbReference type="GO" id="GO:0017004">
    <property type="term" value="P:cytochrome complex assembly"/>
    <property type="evidence" value="ECO:0007669"/>
    <property type="project" value="UniProtKB-KW"/>
</dbReference>
<evidence type="ECO:0000256" key="5">
    <source>
        <dbReference type="ARBA" id="ARBA00022692"/>
    </source>
</evidence>
<feature type="transmembrane region" description="Helical" evidence="10">
    <location>
        <begin position="222"/>
        <end position="239"/>
    </location>
</feature>
<dbReference type="Proteomes" id="UP000199608">
    <property type="component" value="Unassembled WGS sequence"/>
</dbReference>
<evidence type="ECO:0000256" key="9">
    <source>
        <dbReference type="ARBA" id="ARBA00023136"/>
    </source>
</evidence>
<evidence type="ECO:0000256" key="3">
    <source>
        <dbReference type="ARBA" id="ARBA00005840"/>
    </source>
</evidence>
<dbReference type="Pfam" id="PF01578">
    <property type="entry name" value="Cytochrom_C_asm"/>
    <property type="match status" value="1"/>
</dbReference>
<organism evidence="12 13">
    <name type="scientific">Desulfobacula phenolica</name>
    <dbReference type="NCBI Taxonomy" id="90732"/>
    <lineage>
        <taxon>Bacteria</taxon>
        <taxon>Pseudomonadati</taxon>
        <taxon>Thermodesulfobacteriota</taxon>
        <taxon>Desulfobacteria</taxon>
        <taxon>Desulfobacterales</taxon>
        <taxon>Desulfobacteraceae</taxon>
        <taxon>Desulfobacula</taxon>
    </lineage>
</organism>
<evidence type="ECO:0000256" key="7">
    <source>
        <dbReference type="ARBA" id="ARBA00022989"/>
    </source>
</evidence>
<keyword evidence="9 10" id="KW-0472">Membrane</keyword>
<dbReference type="GO" id="GO:0005886">
    <property type="term" value="C:plasma membrane"/>
    <property type="evidence" value="ECO:0007669"/>
    <property type="project" value="TreeGrafter"/>
</dbReference>
<dbReference type="PRINTS" id="PR01386">
    <property type="entry name" value="CCMCBIOGNSIS"/>
</dbReference>
<dbReference type="InterPro" id="IPR045062">
    <property type="entry name" value="Cyt_c_biogenesis_CcsA/CcmC"/>
</dbReference>
<sequence>MNSSLALSSATFIYALASVFYIGSFTFKKQVLSKLGFIVLVIGFLANTAGIILRWIESYQMGYGHAPFANMYESLVFFSWTVAILYIFVELKYKERIIGVFASPLVFLAIAYASLSPDISSKISPLIPALKSNWLIAHVITCFLGYSGFAVAFGFSIMYFVKPKNPDAKSIFAKLPSWELIDELTYQMVVFGFLFLTIGIITGAVWANSAWGKYWGWDPKETWSLITWFVYAIFMHLRMMKGWYGRKLAWVSIIGFIAVLFTYFGVNYLLSGLHSYA</sequence>
<keyword evidence="7 10" id="KW-1133">Transmembrane helix</keyword>
<feature type="transmembrane region" description="Helical" evidence="10">
    <location>
        <begin position="6"/>
        <end position="23"/>
    </location>
</feature>
<evidence type="ECO:0000256" key="10">
    <source>
        <dbReference type="SAM" id="Phobius"/>
    </source>
</evidence>
<keyword evidence="6" id="KW-0201">Cytochrome c-type biogenesis</keyword>
<dbReference type="InterPro" id="IPR017562">
    <property type="entry name" value="Cyt_c_biogenesis_CcsA"/>
</dbReference>
<dbReference type="AlphaFoldDB" id="A0A1H2GAN3"/>
<feature type="transmembrane region" description="Helical" evidence="10">
    <location>
        <begin position="96"/>
        <end position="115"/>
    </location>
</feature>
<dbReference type="GO" id="GO:0020037">
    <property type="term" value="F:heme binding"/>
    <property type="evidence" value="ECO:0007669"/>
    <property type="project" value="InterPro"/>
</dbReference>
<comment type="function">
    <text evidence="1">Required for the export of heme to the periplasm for the biogenesis of c-type cytochromes.</text>
</comment>
<reference evidence="13" key="1">
    <citation type="submission" date="2016-10" db="EMBL/GenBank/DDBJ databases">
        <authorList>
            <person name="Varghese N."/>
            <person name="Submissions S."/>
        </authorList>
    </citation>
    <scope>NUCLEOTIDE SEQUENCE [LARGE SCALE GENOMIC DNA]</scope>
    <source>
        <strain evidence="13">DSM 3384</strain>
    </source>
</reference>
<name>A0A1H2GAN3_9BACT</name>
<feature type="transmembrane region" description="Helical" evidence="10">
    <location>
        <begin position="248"/>
        <end position="270"/>
    </location>
</feature>
<keyword evidence="13" id="KW-1185">Reference proteome</keyword>
<dbReference type="PANTHER" id="PTHR30071:SF1">
    <property type="entry name" value="CYTOCHROME B_B6 PROTEIN-RELATED"/>
    <property type="match status" value="1"/>
</dbReference>
<evidence type="ECO:0000256" key="8">
    <source>
        <dbReference type="ARBA" id="ARBA00023078"/>
    </source>
</evidence>
<feature type="transmembrane region" description="Helical" evidence="10">
    <location>
        <begin position="68"/>
        <end position="89"/>
    </location>
</feature>
<keyword evidence="5 10" id="KW-0812">Transmembrane</keyword>
<accession>A0A1H2GAN3</accession>
<feature type="transmembrane region" description="Helical" evidence="10">
    <location>
        <begin position="35"/>
        <end position="56"/>
    </location>
</feature>
<evidence type="ECO:0000313" key="13">
    <source>
        <dbReference type="Proteomes" id="UP000199608"/>
    </source>
</evidence>
<comment type="subcellular location">
    <subcellularLocation>
        <location evidence="2">Membrane</location>
        <topology evidence="2">Multi-pass membrane protein</topology>
    </subcellularLocation>
</comment>
<evidence type="ECO:0000256" key="4">
    <source>
        <dbReference type="ARBA" id="ARBA00016463"/>
    </source>
</evidence>
<feature type="transmembrane region" description="Helical" evidence="10">
    <location>
        <begin position="184"/>
        <end position="207"/>
    </location>
</feature>
<dbReference type="InterPro" id="IPR002541">
    <property type="entry name" value="Cyt_c_assembly"/>
</dbReference>
<dbReference type="PANTHER" id="PTHR30071">
    <property type="entry name" value="HEME EXPORTER PROTEIN C"/>
    <property type="match status" value="1"/>
</dbReference>
<evidence type="ECO:0000313" key="12">
    <source>
        <dbReference type="EMBL" id="SDU16541.1"/>
    </source>
</evidence>
<feature type="domain" description="Cytochrome c assembly protein" evidence="11">
    <location>
        <begin position="69"/>
        <end position="274"/>
    </location>
</feature>
<dbReference type="NCBIfam" id="TIGR03144">
    <property type="entry name" value="cytochr_II_ccsB"/>
    <property type="match status" value="1"/>
</dbReference>
<dbReference type="RefSeq" id="WP_014957384.1">
    <property type="nucleotide sequence ID" value="NZ_FNLL01000005.1"/>
</dbReference>
<dbReference type="GO" id="GO:0015232">
    <property type="term" value="F:heme transmembrane transporter activity"/>
    <property type="evidence" value="ECO:0007669"/>
    <property type="project" value="InterPro"/>
</dbReference>
<comment type="similarity">
    <text evidence="3">Belongs to the CcmC/CycZ/HelC family.</text>
</comment>